<feature type="domain" description="CUB" evidence="14">
    <location>
        <begin position="275"/>
        <end position="387"/>
    </location>
</feature>
<dbReference type="Pfam" id="PF00431">
    <property type="entry name" value="CUB"/>
    <property type="match status" value="2"/>
</dbReference>
<dbReference type="GO" id="GO:0008270">
    <property type="term" value="F:zinc ion binding"/>
    <property type="evidence" value="ECO:0007669"/>
    <property type="project" value="UniProtKB-UniRule"/>
</dbReference>
<dbReference type="InterPro" id="IPR017370">
    <property type="entry name" value="Hatching_enzyme_Uvs2-like"/>
</dbReference>
<dbReference type="PANTHER" id="PTHR10127">
    <property type="entry name" value="DISCOIDIN, CUB, EGF, LAMININ , AND ZINC METALLOPROTEASE DOMAIN CONTAINING"/>
    <property type="match status" value="1"/>
</dbReference>
<dbReference type="PROSITE" id="PS51257">
    <property type="entry name" value="PROKAR_LIPOPROTEIN"/>
    <property type="match status" value="1"/>
</dbReference>
<dbReference type="PANTHER" id="PTHR10127:SF894">
    <property type="entry name" value="METALLOENDOPEPTIDASE"/>
    <property type="match status" value="1"/>
</dbReference>
<dbReference type="InterPro" id="IPR006026">
    <property type="entry name" value="Peptidase_Metallo"/>
</dbReference>
<dbReference type="EC" id="3.4.24.-" evidence="13"/>
<evidence type="ECO:0000256" key="7">
    <source>
        <dbReference type="ARBA" id="ARBA00022833"/>
    </source>
</evidence>
<keyword evidence="7 12" id="KW-0862">Zinc</keyword>
<comment type="caution">
    <text evidence="11">Lacks conserved residue(s) required for the propagation of feature annotation.</text>
</comment>
<dbReference type="Proteomes" id="UP000694569">
    <property type="component" value="Unplaced"/>
</dbReference>
<dbReference type="GO" id="GO:0060473">
    <property type="term" value="C:cortical granule"/>
    <property type="evidence" value="ECO:0007669"/>
    <property type="project" value="UniProtKB-SubCell"/>
</dbReference>
<dbReference type="InterPro" id="IPR001506">
    <property type="entry name" value="Peptidase_M12A"/>
</dbReference>
<evidence type="ECO:0000256" key="8">
    <source>
        <dbReference type="ARBA" id="ARBA00023049"/>
    </source>
</evidence>
<dbReference type="Pfam" id="PF01400">
    <property type="entry name" value="Astacin"/>
    <property type="match status" value="1"/>
</dbReference>
<dbReference type="AlphaFoldDB" id="A0A8C5QBQ2"/>
<accession>A0A8C5QBQ2</accession>
<evidence type="ECO:0000259" key="14">
    <source>
        <dbReference type="PROSITE" id="PS01180"/>
    </source>
</evidence>
<evidence type="ECO:0000259" key="15">
    <source>
        <dbReference type="PROSITE" id="PS51864"/>
    </source>
</evidence>
<dbReference type="GO" id="GO:0006508">
    <property type="term" value="P:proteolysis"/>
    <property type="evidence" value="ECO:0007669"/>
    <property type="project" value="UniProtKB-KW"/>
</dbReference>
<feature type="active site" evidence="12">
    <location>
        <position position="173"/>
    </location>
</feature>
<evidence type="ECO:0000256" key="12">
    <source>
        <dbReference type="PROSITE-ProRule" id="PRU01211"/>
    </source>
</evidence>
<keyword evidence="9" id="KW-1015">Disulfide bond</keyword>
<keyword evidence="17" id="KW-1185">Reference proteome</keyword>
<dbReference type="PIRSF" id="PIRSF038057">
    <property type="entry name" value="Hatching_enzyme_Uvs2"/>
    <property type="match status" value="1"/>
</dbReference>
<dbReference type="SUPFAM" id="SSF55486">
    <property type="entry name" value="Metalloproteases ('zincins'), catalytic domain"/>
    <property type="match status" value="1"/>
</dbReference>
<dbReference type="InterPro" id="IPR000859">
    <property type="entry name" value="CUB_dom"/>
</dbReference>
<dbReference type="GeneTree" id="ENSGT00940000161051"/>
<protein>
    <recommendedName>
        <fullName evidence="13">Metalloendopeptidase</fullName>
        <ecNumber evidence="13">3.4.24.-</ecNumber>
    </recommendedName>
</protein>
<dbReference type="SUPFAM" id="SSF49854">
    <property type="entry name" value="Spermadhesin, CUB domain"/>
    <property type="match status" value="2"/>
</dbReference>
<evidence type="ECO:0000256" key="10">
    <source>
        <dbReference type="ARBA" id="ARBA00037865"/>
    </source>
</evidence>
<name>A0A8C5QBQ2_9ANUR</name>
<dbReference type="FunFam" id="2.60.120.290:FF:000013">
    <property type="entry name" value="Membrane frizzled-related protein"/>
    <property type="match status" value="1"/>
</dbReference>
<evidence type="ECO:0000256" key="3">
    <source>
        <dbReference type="ARBA" id="ARBA00022723"/>
    </source>
</evidence>
<comment type="cofactor">
    <cofactor evidence="12 13">
        <name>Zn(2+)</name>
        <dbReference type="ChEBI" id="CHEBI:29105"/>
    </cofactor>
    <text evidence="12 13">Binds 1 zinc ion per subunit.</text>
</comment>
<feature type="binding site" evidence="12">
    <location>
        <position position="176"/>
    </location>
    <ligand>
        <name>Zn(2+)</name>
        <dbReference type="ChEBI" id="CHEBI:29105"/>
        <note>catalytic</note>
    </ligand>
</feature>
<keyword evidence="2 12" id="KW-0645">Protease</keyword>
<comment type="subcellular location">
    <subcellularLocation>
        <location evidence="10">Cytoplasmic vesicle</location>
        <location evidence="10">Secretory vesicle</location>
        <location evidence="10">Cortical granule</location>
    </subcellularLocation>
</comment>
<evidence type="ECO:0000313" key="17">
    <source>
        <dbReference type="Proteomes" id="UP000694569"/>
    </source>
</evidence>
<organism evidence="16 17">
    <name type="scientific">Leptobrachium leishanense</name>
    <name type="common">Leishan spiny toad</name>
    <dbReference type="NCBI Taxonomy" id="445787"/>
    <lineage>
        <taxon>Eukaryota</taxon>
        <taxon>Metazoa</taxon>
        <taxon>Chordata</taxon>
        <taxon>Craniata</taxon>
        <taxon>Vertebrata</taxon>
        <taxon>Euteleostomi</taxon>
        <taxon>Amphibia</taxon>
        <taxon>Batrachia</taxon>
        <taxon>Anura</taxon>
        <taxon>Pelobatoidea</taxon>
        <taxon>Megophryidae</taxon>
        <taxon>Leptobrachium</taxon>
    </lineage>
</organism>
<proteinExistence type="predicted"/>
<evidence type="ECO:0000256" key="9">
    <source>
        <dbReference type="ARBA" id="ARBA00023157"/>
    </source>
</evidence>
<dbReference type="FunFam" id="2.60.120.290:FF:000005">
    <property type="entry name" value="Procollagen C-endopeptidase enhancer 1"/>
    <property type="match status" value="1"/>
</dbReference>
<keyword evidence="4 13" id="KW-0732">Signal</keyword>
<dbReference type="SMART" id="SM00235">
    <property type="entry name" value="ZnMc"/>
    <property type="match status" value="1"/>
</dbReference>
<dbReference type="Gene3D" id="2.60.120.290">
    <property type="entry name" value="Spermadhesin, CUB domain"/>
    <property type="match status" value="2"/>
</dbReference>
<dbReference type="InterPro" id="IPR035914">
    <property type="entry name" value="Sperma_CUB_dom_sf"/>
</dbReference>
<feature type="signal peptide" evidence="13">
    <location>
        <begin position="1"/>
        <end position="19"/>
    </location>
</feature>
<dbReference type="SMART" id="SM00042">
    <property type="entry name" value="CUB"/>
    <property type="match status" value="2"/>
</dbReference>
<dbReference type="CDD" id="cd00041">
    <property type="entry name" value="CUB"/>
    <property type="match status" value="2"/>
</dbReference>
<sequence length="514" mass="56703">MNVRICFVLLTCVLQSCIGVPLQINFGEPAKDDVIVEEEVRKPVHEDIFSIIEASNRASKKVNFEGDIAVKLGRSAKKCNNDNCRWIKDNGIVKVPYTLSTDYSAEEVDTIKTAMQDFATLTCVRFVPWSTEDDYVMIIPDSGCWSYVGRIGGAQELSLSKDGCVRKGIAQHELNHVLGFLHEQCRSDRDNYVDIIKANIIEGLADNFNEYDTNNLGLEYDYASVMHYGSFAFSKSAKLATIVPKQNSSIPIGQRYGLSNLDIAKINKLYTCGACSTVLSYSSGLIVSANYPNNYPNNAKCFWLIRAPSDQVFLQFSAFDVQSSSGCSSDYLKIYDGANTSSPLLLDRACGMGQLPSLVSSGNMLLLEFVSDFKTAATGFKGSYSTVNCGSTFTRPNGVFSSPNYPSPYPTYAQCVWMITAPAGYKVSLNMMDFNLEVRRNCLNDYVVVFDGPKPTSPQIGKYCGSVPVPAIVSTGNYLLVQFISDESVQTKGFLARYSFVAQNKNNSQDQTRL</sequence>
<evidence type="ECO:0000256" key="11">
    <source>
        <dbReference type="PROSITE-ProRule" id="PRU00059"/>
    </source>
</evidence>
<reference evidence="16" key="1">
    <citation type="submission" date="2025-08" db="UniProtKB">
        <authorList>
            <consortium name="Ensembl"/>
        </authorList>
    </citation>
    <scope>IDENTIFICATION</scope>
</reference>
<evidence type="ECO:0000256" key="2">
    <source>
        <dbReference type="ARBA" id="ARBA00022670"/>
    </source>
</evidence>
<keyword evidence="1" id="KW-0963">Cytoplasm</keyword>
<dbReference type="PROSITE" id="PS51864">
    <property type="entry name" value="ASTACIN"/>
    <property type="match status" value="1"/>
</dbReference>
<feature type="binding site" evidence="12">
    <location>
        <position position="182"/>
    </location>
    <ligand>
        <name>Zn(2+)</name>
        <dbReference type="ChEBI" id="CHEBI:29105"/>
        <note>catalytic</note>
    </ligand>
</feature>
<dbReference type="CDD" id="cd04283">
    <property type="entry name" value="ZnMc_hatching_enzyme"/>
    <property type="match status" value="1"/>
</dbReference>
<keyword evidence="8 12" id="KW-0482">Metalloprotease</keyword>
<feature type="domain" description="CUB" evidence="14">
    <location>
        <begin position="389"/>
        <end position="501"/>
    </location>
</feature>
<evidence type="ECO:0000256" key="6">
    <source>
        <dbReference type="ARBA" id="ARBA00022801"/>
    </source>
</evidence>
<dbReference type="Ensembl" id="ENSLLET00000036230.1">
    <property type="protein sequence ID" value="ENSLLEP00000034903.1"/>
    <property type="gene ID" value="ENSLLEG00000022055.1"/>
</dbReference>
<evidence type="ECO:0000256" key="5">
    <source>
        <dbReference type="ARBA" id="ARBA00022737"/>
    </source>
</evidence>
<reference evidence="16" key="2">
    <citation type="submission" date="2025-09" db="UniProtKB">
        <authorList>
            <consortium name="Ensembl"/>
        </authorList>
    </citation>
    <scope>IDENTIFICATION</scope>
</reference>
<feature type="binding site" evidence="12">
    <location>
        <position position="172"/>
    </location>
    <ligand>
        <name>Zn(2+)</name>
        <dbReference type="ChEBI" id="CHEBI:29105"/>
        <note>catalytic</note>
    </ligand>
</feature>
<dbReference type="GO" id="GO:0004222">
    <property type="term" value="F:metalloendopeptidase activity"/>
    <property type="evidence" value="ECO:0007669"/>
    <property type="project" value="UniProtKB-UniRule"/>
</dbReference>
<dbReference type="PROSITE" id="PS01180">
    <property type="entry name" value="CUB"/>
    <property type="match status" value="2"/>
</dbReference>
<feature type="chain" id="PRO_5034665537" description="Metalloendopeptidase" evidence="13">
    <location>
        <begin position="20"/>
        <end position="514"/>
    </location>
</feature>
<evidence type="ECO:0000256" key="1">
    <source>
        <dbReference type="ARBA" id="ARBA00022490"/>
    </source>
</evidence>
<dbReference type="PRINTS" id="PR00480">
    <property type="entry name" value="ASTACIN"/>
</dbReference>
<evidence type="ECO:0000256" key="4">
    <source>
        <dbReference type="ARBA" id="ARBA00022729"/>
    </source>
</evidence>
<dbReference type="OrthoDB" id="291007at2759"/>
<dbReference type="Gene3D" id="3.40.390.10">
    <property type="entry name" value="Collagenase (Catalytic Domain)"/>
    <property type="match status" value="1"/>
</dbReference>
<keyword evidence="3 12" id="KW-0479">Metal-binding</keyword>
<feature type="domain" description="Peptidase M12A" evidence="15">
    <location>
        <begin position="75"/>
        <end position="273"/>
    </location>
</feature>
<dbReference type="InterPro" id="IPR024079">
    <property type="entry name" value="MetalloPept_cat_dom_sf"/>
</dbReference>
<dbReference type="InterPro" id="IPR034039">
    <property type="entry name" value="ZnMP_hatching_enz"/>
</dbReference>
<evidence type="ECO:0000313" key="16">
    <source>
        <dbReference type="Ensembl" id="ENSLLEP00000034903.1"/>
    </source>
</evidence>
<evidence type="ECO:0000256" key="13">
    <source>
        <dbReference type="RuleBase" id="RU361183"/>
    </source>
</evidence>
<keyword evidence="5" id="KW-0677">Repeat</keyword>
<dbReference type="FunFam" id="3.40.390.10:FF:000040">
    <property type="entry name" value="Metalloendopeptidase"/>
    <property type="match status" value="1"/>
</dbReference>
<keyword evidence="6 12" id="KW-0378">Hydrolase</keyword>